<evidence type="ECO:0000313" key="1">
    <source>
        <dbReference type="EMBL" id="MFF5291817.1"/>
    </source>
</evidence>
<organism evidence="1 2">
    <name type="scientific">Paractinoplanes globisporus</name>
    <dbReference type="NCBI Taxonomy" id="113565"/>
    <lineage>
        <taxon>Bacteria</taxon>
        <taxon>Bacillati</taxon>
        <taxon>Actinomycetota</taxon>
        <taxon>Actinomycetes</taxon>
        <taxon>Micromonosporales</taxon>
        <taxon>Micromonosporaceae</taxon>
        <taxon>Paractinoplanes</taxon>
    </lineage>
</organism>
<gene>
    <name evidence="1" type="ORF">ACFY35_20440</name>
</gene>
<reference evidence="1 2" key="1">
    <citation type="submission" date="2024-10" db="EMBL/GenBank/DDBJ databases">
        <title>The Natural Products Discovery Center: Release of the First 8490 Sequenced Strains for Exploring Actinobacteria Biosynthetic Diversity.</title>
        <authorList>
            <person name="Kalkreuter E."/>
            <person name="Kautsar S.A."/>
            <person name="Yang D."/>
            <person name="Bader C.D."/>
            <person name="Teijaro C.N."/>
            <person name="Fluegel L."/>
            <person name="Davis C.M."/>
            <person name="Simpson J.R."/>
            <person name="Lauterbach L."/>
            <person name="Steele A.D."/>
            <person name="Gui C."/>
            <person name="Meng S."/>
            <person name="Li G."/>
            <person name="Viehrig K."/>
            <person name="Ye F."/>
            <person name="Su P."/>
            <person name="Kiefer A.F."/>
            <person name="Nichols A."/>
            <person name="Cepeda A.J."/>
            <person name="Yan W."/>
            <person name="Fan B."/>
            <person name="Jiang Y."/>
            <person name="Adhikari A."/>
            <person name="Zheng C.-J."/>
            <person name="Schuster L."/>
            <person name="Cowan T.M."/>
            <person name="Smanski M.J."/>
            <person name="Chevrette M.G."/>
            <person name="De Carvalho L.P.S."/>
            <person name="Shen B."/>
        </authorList>
    </citation>
    <scope>NUCLEOTIDE SEQUENCE [LARGE SCALE GENOMIC DNA]</scope>
    <source>
        <strain evidence="1 2">NPDC000087</strain>
    </source>
</reference>
<dbReference type="Gene3D" id="2.40.30.10">
    <property type="entry name" value="Translation factors"/>
    <property type="match status" value="1"/>
</dbReference>
<evidence type="ECO:0000313" key="2">
    <source>
        <dbReference type="Proteomes" id="UP001602245"/>
    </source>
</evidence>
<name>A0ABW6WET9_9ACTN</name>
<keyword evidence="2" id="KW-1185">Reference proteome</keyword>
<sequence>MTRLIVENVHRVSSRPWAFVTGRLEGDELRIGDELVVAHGDVPIGSAVIRSIELHSPPGKTTVAIDAEVADSIRDGAVLTRT</sequence>
<dbReference type="EMBL" id="JBIAZU010000003">
    <property type="protein sequence ID" value="MFF5291817.1"/>
    <property type="molecule type" value="Genomic_DNA"/>
</dbReference>
<protein>
    <submittedName>
        <fullName evidence="1">Uncharacterized protein</fullName>
    </submittedName>
</protein>
<dbReference type="RefSeq" id="WP_020511683.1">
    <property type="nucleotide sequence ID" value="NZ_JBIAZU010000003.1"/>
</dbReference>
<accession>A0ABW6WET9</accession>
<dbReference type="Proteomes" id="UP001602245">
    <property type="component" value="Unassembled WGS sequence"/>
</dbReference>
<proteinExistence type="predicted"/>
<comment type="caution">
    <text evidence="1">The sequence shown here is derived from an EMBL/GenBank/DDBJ whole genome shotgun (WGS) entry which is preliminary data.</text>
</comment>